<proteinExistence type="predicted"/>
<reference evidence="1 2" key="1">
    <citation type="submission" date="2018-12" db="EMBL/GenBank/DDBJ databases">
        <title>Genome Sequence of Candidatus Viridilinea halotolerans isolated from saline sulfide-rich spring.</title>
        <authorList>
            <person name="Grouzdev D.S."/>
            <person name="Burganskaya E.I."/>
            <person name="Krutkina M.S."/>
            <person name="Sukhacheva M.V."/>
            <person name="Gorlenko V.M."/>
        </authorList>
    </citation>
    <scope>NUCLEOTIDE SEQUENCE [LARGE SCALE GENOMIC DNA]</scope>
    <source>
        <strain evidence="1">Chok-6</strain>
    </source>
</reference>
<protein>
    <submittedName>
        <fullName evidence="1">Uncharacterized protein</fullName>
    </submittedName>
</protein>
<organism evidence="1 2">
    <name type="scientific">Candidatus Viridilinea halotolerans</name>
    <dbReference type="NCBI Taxonomy" id="2491704"/>
    <lineage>
        <taxon>Bacteria</taxon>
        <taxon>Bacillati</taxon>
        <taxon>Chloroflexota</taxon>
        <taxon>Chloroflexia</taxon>
        <taxon>Chloroflexales</taxon>
        <taxon>Chloroflexineae</taxon>
        <taxon>Oscillochloridaceae</taxon>
        <taxon>Candidatus Viridilinea</taxon>
    </lineage>
</organism>
<name>A0A426U9F6_9CHLR</name>
<gene>
    <name evidence="1" type="ORF">EI684_02110</name>
</gene>
<dbReference type="EMBL" id="RSAS01000085">
    <property type="protein sequence ID" value="RRR76991.1"/>
    <property type="molecule type" value="Genomic_DNA"/>
</dbReference>
<accession>A0A426U9F6</accession>
<evidence type="ECO:0000313" key="1">
    <source>
        <dbReference type="EMBL" id="RRR76991.1"/>
    </source>
</evidence>
<dbReference type="Proteomes" id="UP000280307">
    <property type="component" value="Unassembled WGS sequence"/>
</dbReference>
<sequence length="78" mass="8266">MAEETEPLAQLVAGLERAGLRGPATLLLEMLSPVDLITSQLVGIGRPFVVGTTAEALLIRLGDAAAWGELRRLLAQED</sequence>
<evidence type="ECO:0000313" key="2">
    <source>
        <dbReference type="Proteomes" id="UP000280307"/>
    </source>
</evidence>
<comment type="caution">
    <text evidence="1">The sequence shown here is derived from an EMBL/GenBank/DDBJ whole genome shotgun (WGS) entry which is preliminary data.</text>
</comment>
<dbReference type="AlphaFoldDB" id="A0A426U9F6"/>